<keyword evidence="7 9" id="KW-0233">DNA recombination</keyword>
<evidence type="ECO:0000256" key="1">
    <source>
        <dbReference type="ARBA" id="ARBA00004496"/>
    </source>
</evidence>
<dbReference type="PANTHER" id="PTHR30349:SF77">
    <property type="entry name" value="TYROSINE RECOMBINASE XERC"/>
    <property type="match status" value="1"/>
</dbReference>
<evidence type="ECO:0000313" key="13">
    <source>
        <dbReference type="Proteomes" id="UP000199452"/>
    </source>
</evidence>
<feature type="active site" evidence="9">
    <location>
        <position position="146"/>
    </location>
</feature>
<dbReference type="Gene3D" id="1.10.443.10">
    <property type="entry name" value="Intergrase catalytic core"/>
    <property type="match status" value="1"/>
</dbReference>
<dbReference type="SUPFAM" id="SSF56349">
    <property type="entry name" value="DNA breaking-rejoining enzymes"/>
    <property type="match status" value="1"/>
</dbReference>
<dbReference type="InterPro" id="IPR004107">
    <property type="entry name" value="Integrase_SAM-like_N"/>
</dbReference>
<dbReference type="InterPro" id="IPR013762">
    <property type="entry name" value="Integrase-like_cat_sf"/>
</dbReference>
<dbReference type="InterPro" id="IPR044068">
    <property type="entry name" value="CB"/>
</dbReference>
<dbReference type="Proteomes" id="UP000199452">
    <property type="component" value="Unassembled WGS sequence"/>
</dbReference>
<evidence type="ECO:0000256" key="4">
    <source>
        <dbReference type="ARBA" id="ARBA00022829"/>
    </source>
</evidence>
<dbReference type="InterPro" id="IPR011010">
    <property type="entry name" value="DNA_brk_join_enz"/>
</dbReference>
<dbReference type="PROSITE" id="PS51898">
    <property type="entry name" value="TYR_RECOMBINASE"/>
    <property type="match status" value="1"/>
</dbReference>
<dbReference type="GO" id="GO:0051301">
    <property type="term" value="P:cell division"/>
    <property type="evidence" value="ECO:0007669"/>
    <property type="project" value="UniProtKB-KW"/>
</dbReference>
<feature type="active site" description="O-(3'-phospho-DNA)-tyrosine intermediate" evidence="9">
    <location>
        <position position="275"/>
    </location>
</feature>
<keyword evidence="6 9" id="KW-0238">DNA-binding</keyword>
<dbReference type="InterPro" id="IPR050090">
    <property type="entry name" value="Tyrosine_recombinase_XerCD"/>
</dbReference>
<evidence type="ECO:0000259" key="11">
    <source>
        <dbReference type="PROSITE" id="PS51900"/>
    </source>
</evidence>
<feature type="active site" evidence="9">
    <location>
        <position position="170"/>
    </location>
</feature>
<name>A0A1G6GL10_9BACT</name>
<gene>
    <name evidence="9" type="primary">xerC</name>
    <name evidence="12" type="ORF">SAMN05216323_1001122</name>
</gene>
<keyword evidence="4 9" id="KW-0159">Chromosome partition</keyword>
<feature type="active site" evidence="9">
    <location>
        <position position="266"/>
    </location>
</feature>
<dbReference type="PROSITE" id="PS51900">
    <property type="entry name" value="CB"/>
    <property type="match status" value="1"/>
</dbReference>
<feature type="active site" evidence="9">
    <location>
        <position position="240"/>
    </location>
</feature>
<evidence type="ECO:0000256" key="5">
    <source>
        <dbReference type="ARBA" id="ARBA00022908"/>
    </source>
</evidence>
<evidence type="ECO:0000313" key="12">
    <source>
        <dbReference type="EMBL" id="SDB81846.1"/>
    </source>
</evidence>
<sequence length="294" mass="33560">MIGLFFQYLHSERRFSPHTVKSYIDDINQFVSFTGSELKDFDPSSVDHKMIRRWVVSLLEKKYAARSVSRKISALKHFYRFLMREGYVSMNPVQKIVAPRVQKKLPVFIEEMAILTLLDTLLPTDDSFAALRQKTIVELLYSTGIRRGELVSLQLSQVDFVQRQIRVIGKGDKERIIPATPELLETLSRYMKARQHLVGDGKNSCLFTTDSGKPIYAKLVYREVHDALGFISSMTKLSPHVLRHSFATHLLNHGADLSAIKELLGHANLGATQVYTHTSFEKLKSIYNLAHPRA</sequence>
<feature type="active site" evidence="9">
    <location>
        <position position="243"/>
    </location>
</feature>
<dbReference type="STRING" id="1640674.SAMN05216323_1001122"/>
<keyword evidence="3 9" id="KW-0132">Cell division</keyword>
<dbReference type="OrthoDB" id="9801717at2"/>
<evidence type="ECO:0000259" key="10">
    <source>
        <dbReference type="PROSITE" id="PS51898"/>
    </source>
</evidence>
<accession>A0A1G6GL10</accession>
<feature type="domain" description="Core-binding (CB)" evidence="11">
    <location>
        <begin position="1"/>
        <end position="83"/>
    </location>
</feature>
<dbReference type="GO" id="GO:0009037">
    <property type="term" value="F:tyrosine-based site-specific recombinase activity"/>
    <property type="evidence" value="ECO:0007669"/>
    <property type="project" value="UniProtKB-UniRule"/>
</dbReference>
<comment type="subunit">
    <text evidence="9">Forms a cyclic heterotetrameric complex composed of two molecules of XerC and two molecules of XerD.</text>
</comment>
<keyword evidence="8 9" id="KW-0131">Cell cycle</keyword>
<comment type="similarity">
    <text evidence="9">Belongs to the 'phage' integrase family. XerC subfamily.</text>
</comment>
<dbReference type="InterPro" id="IPR023009">
    <property type="entry name" value="Tyrosine_recombinase_XerC/XerD"/>
</dbReference>
<proteinExistence type="inferred from homology"/>
<comment type="function">
    <text evidence="9">Site-specific tyrosine recombinase, which acts by catalyzing the cutting and rejoining of the recombining DNA molecules. The XerC-XerD complex is essential to convert dimers of the bacterial chromosome into monomers to permit their segregation at cell division. It also contributes to the segregational stability of plasmids.</text>
</comment>
<evidence type="ECO:0000256" key="3">
    <source>
        <dbReference type="ARBA" id="ARBA00022618"/>
    </source>
</evidence>
<dbReference type="Pfam" id="PF00589">
    <property type="entry name" value="Phage_integrase"/>
    <property type="match status" value="1"/>
</dbReference>
<dbReference type="AlphaFoldDB" id="A0A1G6GL10"/>
<keyword evidence="2 9" id="KW-0963">Cytoplasm</keyword>
<dbReference type="GO" id="GO:0007059">
    <property type="term" value="P:chromosome segregation"/>
    <property type="evidence" value="ECO:0007669"/>
    <property type="project" value="UniProtKB-UniRule"/>
</dbReference>
<dbReference type="Gene3D" id="1.10.150.130">
    <property type="match status" value="1"/>
</dbReference>
<dbReference type="Pfam" id="PF02899">
    <property type="entry name" value="Phage_int_SAM_1"/>
    <property type="match status" value="1"/>
</dbReference>
<evidence type="ECO:0000256" key="2">
    <source>
        <dbReference type="ARBA" id="ARBA00022490"/>
    </source>
</evidence>
<feature type="domain" description="Tyr recombinase" evidence="10">
    <location>
        <begin position="104"/>
        <end position="288"/>
    </location>
</feature>
<protein>
    <recommendedName>
        <fullName evidence="9">Tyrosine recombinase XerC</fullName>
    </recommendedName>
</protein>
<dbReference type="RefSeq" id="WP_092434158.1">
    <property type="nucleotide sequence ID" value="NZ_FMYP01000001.1"/>
</dbReference>
<dbReference type="GO" id="GO:0006313">
    <property type="term" value="P:DNA transposition"/>
    <property type="evidence" value="ECO:0007669"/>
    <property type="project" value="UniProtKB-UniRule"/>
</dbReference>
<evidence type="ECO:0000256" key="6">
    <source>
        <dbReference type="ARBA" id="ARBA00023125"/>
    </source>
</evidence>
<dbReference type="InterPro" id="IPR010998">
    <property type="entry name" value="Integrase_recombinase_N"/>
</dbReference>
<evidence type="ECO:0000256" key="9">
    <source>
        <dbReference type="HAMAP-Rule" id="MF_01808"/>
    </source>
</evidence>
<keyword evidence="5 9" id="KW-0229">DNA integration</keyword>
<dbReference type="GO" id="GO:0005737">
    <property type="term" value="C:cytoplasm"/>
    <property type="evidence" value="ECO:0007669"/>
    <property type="project" value="UniProtKB-SubCell"/>
</dbReference>
<dbReference type="InterPro" id="IPR002104">
    <property type="entry name" value="Integrase_catalytic"/>
</dbReference>
<reference evidence="12 13" key="1">
    <citation type="submission" date="2016-09" db="EMBL/GenBank/DDBJ databases">
        <authorList>
            <person name="Capua I."/>
            <person name="De Benedictis P."/>
            <person name="Joannis T."/>
            <person name="Lombin L.H."/>
            <person name="Cattoli G."/>
        </authorList>
    </citation>
    <scope>NUCLEOTIDE SEQUENCE [LARGE SCALE GENOMIC DNA]</scope>
    <source>
        <strain evidence="12 13">A7P-90m</strain>
    </source>
</reference>
<keyword evidence="13" id="KW-1185">Reference proteome</keyword>
<dbReference type="GO" id="GO:0003677">
    <property type="term" value="F:DNA binding"/>
    <property type="evidence" value="ECO:0007669"/>
    <property type="project" value="UniProtKB-UniRule"/>
</dbReference>
<dbReference type="EMBL" id="FMYP01000001">
    <property type="protein sequence ID" value="SDB81846.1"/>
    <property type="molecule type" value="Genomic_DNA"/>
</dbReference>
<comment type="subcellular location">
    <subcellularLocation>
        <location evidence="1 9">Cytoplasm</location>
    </subcellularLocation>
</comment>
<evidence type="ECO:0000256" key="7">
    <source>
        <dbReference type="ARBA" id="ARBA00023172"/>
    </source>
</evidence>
<dbReference type="PANTHER" id="PTHR30349">
    <property type="entry name" value="PHAGE INTEGRASE-RELATED"/>
    <property type="match status" value="1"/>
</dbReference>
<organism evidence="12 13">
    <name type="scientific">Williamwhitmania taraxaci</name>
    <dbReference type="NCBI Taxonomy" id="1640674"/>
    <lineage>
        <taxon>Bacteria</taxon>
        <taxon>Pseudomonadati</taxon>
        <taxon>Bacteroidota</taxon>
        <taxon>Bacteroidia</taxon>
        <taxon>Bacteroidales</taxon>
        <taxon>Williamwhitmaniaceae</taxon>
        <taxon>Williamwhitmania</taxon>
    </lineage>
</organism>
<dbReference type="HAMAP" id="MF_01808">
    <property type="entry name" value="Recomb_XerC_XerD"/>
    <property type="match status" value="1"/>
</dbReference>
<evidence type="ECO:0000256" key="8">
    <source>
        <dbReference type="ARBA" id="ARBA00023306"/>
    </source>
</evidence>